<gene>
    <name evidence="2" type="ORF">FHX34_105250</name>
</gene>
<dbReference type="Pfam" id="PF13480">
    <property type="entry name" value="Acetyltransf_6"/>
    <property type="match status" value="1"/>
</dbReference>
<dbReference type="Gene3D" id="3.40.630.30">
    <property type="match status" value="1"/>
</dbReference>
<sequence length="358" mass="39682">MKISVVRPDELGPGELAAWRQFQQGQPQLQNPFLAPEFTLAVARHRPAARVAVLQDTGGLAGFFPYEVRNRVIGVPIGAGITDCQGLIHRDGLDWDPLALLKACRLPVWEFDHLMAGQRPFARFHTERAGSPLIRLTEGYPAYVENRNRAGDVVKQTMRKQRKMVREVGAERFVFDDDDPAALSALRAWKGAQYRRTQQYDRFTTGWIEGVLDELLAAPSPDCRAIVSTVYAGDRPVAAHLGLRSRSVLAYWFPSYDVDLSRYSAGILLCLRMAEAGAADGIRQIDLGKSEALYKTRLMNDETPVAAGRVGRSWAVTSARRTQSALTRSIKQGALGEKLKSGRTGRVLRGLKARLAAR</sequence>
<dbReference type="EMBL" id="VIWY01000005">
    <property type="protein sequence ID" value="TWG12383.1"/>
    <property type="molecule type" value="Genomic_DNA"/>
</dbReference>
<dbReference type="GO" id="GO:0016740">
    <property type="term" value="F:transferase activity"/>
    <property type="evidence" value="ECO:0007669"/>
    <property type="project" value="UniProtKB-KW"/>
</dbReference>
<reference evidence="2 3" key="1">
    <citation type="submission" date="2019-06" db="EMBL/GenBank/DDBJ databases">
        <title>Sequencing the genomes of 1000 actinobacteria strains.</title>
        <authorList>
            <person name="Klenk H.-P."/>
        </authorList>
    </citation>
    <scope>NUCLEOTIDE SEQUENCE [LARGE SCALE GENOMIC DNA]</scope>
    <source>
        <strain evidence="2 3">DSM 43866</strain>
    </source>
</reference>
<dbReference type="AlphaFoldDB" id="A0A561VL85"/>
<accession>A0A561VL85</accession>
<evidence type="ECO:0000313" key="3">
    <source>
        <dbReference type="Proteomes" id="UP000320239"/>
    </source>
</evidence>
<organism evidence="2 3">
    <name type="scientific">Actinoplanes teichomyceticus</name>
    <dbReference type="NCBI Taxonomy" id="1867"/>
    <lineage>
        <taxon>Bacteria</taxon>
        <taxon>Bacillati</taxon>
        <taxon>Actinomycetota</taxon>
        <taxon>Actinomycetes</taxon>
        <taxon>Micromonosporales</taxon>
        <taxon>Micromonosporaceae</taxon>
        <taxon>Actinoplanes</taxon>
    </lineage>
</organism>
<feature type="domain" description="BioF2-like acetyltransferase" evidence="1">
    <location>
        <begin position="155"/>
        <end position="295"/>
    </location>
</feature>
<keyword evidence="3" id="KW-1185">Reference proteome</keyword>
<dbReference type="InterPro" id="IPR016181">
    <property type="entry name" value="Acyl_CoA_acyltransferase"/>
</dbReference>
<dbReference type="SUPFAM" id="SSF55729">
    <property type="entry name" value="Acyl-CoA N-acyltransferases (Nat)"/>
    <property type="match status" value="1"/>
</dbReference>
<dbReference type="InterPro" id="IPR038740">
    <property type="entry name" value="BioF2-like_GNAT_dom"/>
</dbReference>
<evidence type="ECO:0000259" key="1">
    <source>
        <dbReference type="Pfam" id="PF13480"/>
    </source>
</evidence>
<name>A0A561VL85_ACTTI</name>
<proteinExistence type="predicted"/>
<dbReference type="OrthoDB" id="4700839at2"/>
<dbReference type="Proteomes" id="UP000320239">
    <property type="component" value="Unassembled WGS sequence"/>
</dbReference>
<evidence type="ECO:0000313" key="2">
    <source>
        <dbReference type="EMBL" id="TWG12383.1"/>
    </source>
</evidence>
<protein>
    <submittedName>
        <fullName evidence="2">CelD/BcsL family acetyltransferase involved in cellulose biosynthesis</fullName>
    </submittedName>
</protein>
<comment type="caution">
    <text evidence="2">The sequence shown here is derived from an EMBL/GenBank/DDBJ whole genome shotgun (WGS) entry which is preliminary data.</text>
</comment>
<dbReference type="RefSeq" id="WP_122979010.1">
    <property type="nucleotide sequence ID" value="NZ_BOMX01000092.1"/>
</dbReference>
<keyword evidence="2" id="KW-0808">Transferase</keyword>